<gene>
    <name evidence="1" type="ORF">CLTHE_14080</name>
</gene>
<organism evidence="1 2">
    <name type="scientific">Clostridium thermobutyricum DSM 4928</name>
    <dbReference type="NCBI Taxonomy" id="1121339"/>
    <lineage>
        <taxon>Bacteria</taxon>
        <taxon>Bacillati</taxon>
        <taxon>Bacillota</taxon>
        <taxon>Clostridia</taxon>
        <taxon>Eubacteriales</taxon>
        <taxon>Clostridiaceae</taxon>
        <taxon>Clostridium</taxon>
    </lineage>
</organism>
<evidence type="ECO:0000313" key="2">
    <source>
        <dbReference type="Proteomes" id="UP000191448"/>
    </source>
</evidence>
<sequence length="53" mass="6179">MKVKEIIKILNALEQDAEIGYHCRVLNVDEIRDVGGVITSDYFNDNEFKYVIF</sequence>
<comment type="caution">
    <text evidence="1">The sequence shown here is derived from an EMBL/GenBank/DDBJ whole genome shotgun (WGS) entry which is preliminary data.</text>
</comment>
<name>A0A1V4SW57_9CLOT</name>
<protein>
    <submittedName>
        <fullName evidence="1">Uncharacterized protein</fullName>
    </submittedName>
</protein>
<dbReference type="RefSeq" id="WP_158082683.1">
    <property type="nucleotide sequence ID" value="NZ_LTAY01000037.1"/>
</dbReference>
<accession>A0A1V4SW57</accession>
<dbReference type="AlphaFoldDB" id="A0A1V4SW57"/>
<evidence type="ECO:0000313" key="1">
    <source>
        <dbReference type="EMBL" id="OPX47837.1"/>
    </source>
</evidence>
<reference evidence="1 2" key="1">
    <citation type="submission" date="2016-02" db="EMBL/GenBank/DDBJ databases">
        <title>Genome sequence of Clostridium thermobutyricum DSM 4928.</title>
        <authorList>
            <person name="Poehlein A."/>
            <person name="Daniel R."/>
        </authorList>
    </citation>
    <scope>NUCLEOTIDE SEQUENCE [LARGE SCALE GENOMIC DNA]</scope>
    <source>
        <strain evidence="1 2">DSM 4928</strain>
    </source>
</reference>
<dbReference type="Proteomes" id="UP000191448">
    <property type="component" value="Unassembled WGS sequence"/>
</dbReference>
<proteinExistence type="predicted"/>
<dbReference type="EMBL" id="LTAY01000037">
    <property type="protein sequence ID" value="OPX47837.1"/>
    <property type="molecule type" value="Genomic_DNA"/>
</dbReference>